<comment type="caution">
    <text evidence="9">The sequence shown here is derived from an EMBL/GenBank/DDBJ whole genome shotgun (WGS) entry which is preliminary data.</text>
</comment>
<feature type="binding site" evidence="5">
    <location>
        <position position="220"/>
    </location>
    <ligand>
        <name>FAD</name>
        <dbReference type="ChEBI" id="CHEBI:57692"/>
    </ligand>
</feature>
<feature type="domain" description="Glucose-methanol-choline oxidoreductase N-terminal" evidence="7">
    <location>
        <begin position="81"/>
        <end position="104"/>
    </location>
</feature>
<evidence type="ECO:0000256" key="4">
    <source>
        <dbReference type="ARBA" id="ARBA00022827"/>
    </source>
</evidence>
<dbReference type="GO" id="GO:0050660">
    <property type="term" value="F:flavin adenine dinucleotide binding"/>
    <property type="evidence" value="ECO:0007669"/>
    <property type="project" value="InterPro"/>
</dbReference>
<evidence type="ECO:0000313" key="9">
    <source>
        <dbReference type="EMBL" id="TFD34160.1"/>
    </source>
</evidence>
<dbReference type="Pfam" id="PF05199">
    <property type="entry name" value="GMC_oxred_C"/>
    <property type="match status" value="1"/>
</dbReference>
<dbReference type="SUPFAM" id="SSF51905">
    <property type="entry name" value="FAD/NAD(P)-binding domain"/>
    <property type="match status" value="1"/>
</dbReference>
<dbReference type="RefSeq" id="WP_134422371.1">
    <property type="nucleotide sequence ID" value="NZ_SOHA01000001.1"/>
</dbReference>
<proteinExistence type="inferred from homology"/>
<dbReference type="PROSITE" id="PS00623">
    <property type="entry name" value="GMC_OXRED_1"/>
    <property type="match status" value="1"/>
</dbReference>
<dbReference type="InterPro" id="IPR007867">
    <property type="entry name" value="GMC_OxRtase_C"/>
</dbReference>
<organism evidence="9 10">
    <name type="scientific">Cryobacterium cryoconiti</name>
    <dbReference type="NCBI Taxonomy" id="1259239"/>
    <lineage>
        <taxon>Bacteria</taxon>
        <taxon>Bacillati</taxon>
        <taxon>Actinomycetota</taxon>
        <taxon>Actinomycetes</taxon>
        <taxon>Micrococcales</taxon>
        <taxon>Microbacteriaceae</taxon>
        <taxon>Cryobacterium</taxon>
    </lineage>
</organism>
<reference evidence="9 10" key="1">
    <citation type="submission" date="2019-03" db="EMBL/GenBank/DDBJ databases">
        <title>Genomics of glacier-inhabiting Cryobacterium strains.</title>
        <authorList>
            <person name="Liu Q."/>
            <person name="Xin Y.-H."/>
        </authorList>
    </citation>
    <scope>NUCLEOTIDE SEQUENCE [LARGE SCALE GENOMIC DNA]</scope>
    <source>
        <strain evidence="9 10">TMT1-51</strain>
    </source>
</reference>
<evidence type="ECO:0000256" key="5">
    <source>
        <dbReference type="PIRSR" id="PIRSR000137-2"/>
    </source>
</evidence>
<evidence type="ECO:0000256" key="6">
    <source>
        <dbReference type="RuleBase" id="RU003968"/>
    </source>
</evidence>
<evidence type="ECO:0000259" key="7">
    <source>
        <dbReference type="PROSITE" id="PS00623"/>
    </source>
</evidence>
<keyword evidence="10" id="KW-1185">Reference proteome</keyword>
<dbReference type="PIRSF" id="PIRSF000137">
    <property type="entry name" value="Alcohol_oxidase"/>
    <property type="match status" value="1"/>
</dbReference>
<evidence type="ECO:0000259" key="8">
    <source>
        <dbReference type="PROSITE" id="PS00624"/>
    </source>
</evidence>
<dbReference type="InterPro" id="IPR000172">
    <property type="entry name" value="GMC_OxRdtase_N"/>
</dbReference>
<comment type="cofactor">
    <cofactor evidence="1 5">
        <name>FAD</name>
        <dbReference type="ChEBI" id="CHEBI:57692"/>
    </cofactor>
</comment>
<dbReference type="PANTHER" id="PTHR11552:SF147">
    <property type="entry name" value="CHOLINE DEHYDROGENASE, MITOCHONDRIAL"/>
    <property type="match status" value="1"/>
</dbReference>
<accession>A0A4Y8K139</accession>
<feature type="binding site" evidence="5">
    <location>
        <position position="83"/>
    </location>
    <ligand>
        <name>FAD</name>
        <dbReference type="ChEBI" id="CHEBI:57692"/>
    </ligand>
</feature>
<dbReference type="EMBL" id="SOHA01000001">
    <property type="protein sequence ID" value="TFD34160.1"/>
    <property type="molecule type" value="Genomic_DNA"/>
</dbReference>
<dbReference type="Proteomes" id="UP000297472">
    <property type="component" value="Unassembled WGS sequence"/>
</dbReference>
<dbReference type="InterPro" id="IPR036188">
    <property type="entry name" value="FAD/NAD-bd_sf"/>
</dbReference>
<name>A0A4Y8K139_9MICO</name>
<comment type="similarity">
    <text evidence="2 6">Belongs to the GMC oxidoreductase family.</text>
</comment>
<keyword evidence="3 6" id="KW-0285">Flavoprotein</keyword>
<dbReference type="PANTHER" id="PTHR11552">
    <property type="entry name" value="GLUCOSE-METHANOL-CHOLINE GMC OXIDOREDUCTASE"/>
    <property type="match status" value="1"/>
</dbReference>
<evidence type="ECO:0000256" key="1">
    <source>
        <dbReference type="ARBA" id="ARBA00001974"/>
    </source>
</evidence>
<dbReference type="AlphaFoldDB" id="A0A4Y8K139"/>
<dbReference type="PROSITE" id="PS00624">
    <property type="entry name" value="GMC_OXRED_2"/>
    <property type="match status" value="1"/>
</dbReference>
<dbReference type="SUPFAM" id="SSF54373">
    <property type="entry name" value="FAD-linked reductases, C-terminal domain"/>
    <property type="match status" value="1"/>
</dbReference>
<dbReference type="InterPro" id="IPR012132">
    <property type="entry name" value="GMC_OxRdtase"/>
</dbReference>
<feature type="binding site" evidence="5">
    <location>
        <position position="444"/>
    </location>
    <ligand>
        <name>substrate</name>
    </ligand>
</feature>
<feature type="domain" description="Glucose-methanol-choline oxidoreductase N-terminal" evidence="8">
    <location>
        <begin position="255"/>
        <end position="269"/>
    </location>
</feature>
<dbReference type="Gene3D" id="3.50.50.60">
    <property type="entry name" value="FAD/NAD(P)-binding domain"/>
    <property type="match status" value="1"/>
</dbReference>
<dbReference type="Pfam" id="PF00732">
    <property type="entry name" value="GMC_oxred_N"/>
    <property type="match status" value="1"/>
</dbReference>
<evidence type="ECO:0000256" key="3">
    <source>
        <dbReference type="ARBA" id="ARBA00022630"/>
    </source>
</evidence>
<dbReference type="OrthoDB" id="9785276at2"/>
<sequence length="520" mass="55595">MSNHKADYVVVGAGSAGSAITRRLIDAGYSVHVIEAGQVDTNPNIHSPQGWPGLLMSDDDWAVMTAPQSHAAGRSLYWPRGKVLGGSSSLNGMIYMRGDKSDYEAWEAAGATGWGWKNVFPLFKKSEDHQDGATEYHGAGGPLHVERIPLADRHPAGQAFVEAAKATGIEQTDDFNEDKLDGVGFNHTTTKNGKRASAWQSFVVPILDSDRLTVTTGALVHRILIEGGRAVGVEFAVAGVVQQARAEAEVIISAGTIGSPKILMLSGIGPAAQLKEHGIALVKDLPGVGENLHDHLLVSNIYESKEPLAPGKANLLESQLFARSSQWDGPAPDLQPLFLHLPYPTDGGSTPENGYTIAPGIVRPASRGTLKLASADPNDQAISDPNIFSEDYDLEAMVDALILCREIGQQDAFAPFRKLEFKPGPDVTTRDELREFCRRMAGTYHHQVGTCRMGTDDLAVVDPTLKVFGIDRLRVADASVMPSIPSANTNAASIMIGEKLAEMLLGVSTEPVPALATTSR</sequence>
<protein>
    <submittedName>
        <fullName evidence="9">Choline dehydrogenase</fullName>
    </submittedName>
</protein>
<evidence type="ECO:0000256" key="2">
    <source>
        <dbReference type="ARBA" id="ARBA00010790"/>
    </source>
</evidence>
<dbReference type="Gene3D" id="3.30.560.10">
    <property type="entry name" value="Glucose Oxidase, domain 3"/>
    <property type="match status" value="1"/>
</dbReference>
<gene>
    <name evidence="9" type="ORF">E3T49_00350</name>
</gene>
<evidence type="ECO:0000313" key="10">
    <source>
        <dbReference type="Proteomes" id="UP000297472"/>
    </source>
</evidence>
<keyword evidence="4 5" id="KW-0274">FAD</keyword>
<dbReference type="GO" id="GO:0016614">
    <property type="term" value="F:oxidoreductase activity, acting on CH-OH group of donors"/>
    <property type="evidence" value="ECO:0007669"/>
    <property type="project" value="InterPro"/>
</dbReference>